<dbReference type="Pfam" id="PF18701">
    <property type="entry name" value="DUF5641"/>
    <property type="match status" value="1"/>
</dbReference>
<dbReference type="AlphaFoldDB" id="A0A7R8CIM8"/>
<reference evidence="2" key="1">
    <citation type="submission" date="2021-02" db="EMBL/GenBank/DDBJ databases">
        <authorList>
            <person name="Bekaert M."/>
        </authorList>
    </citation>
    <scope>NUCLEOTIDE SEQUENCE</scope>
    <source>
        <strain evidence="2">IoA-00</strain>
    </source>
</reference>
<evidence type="ECO:0000313" key="2">
    <source>
        <dbReference type="EMBL" id="CAF2830312.1"/>
    </source>
</evidence>
<dbReference type="InterPro" id="IPR040676">
    <property type="entry name" value="DUF5641"/>
</dbReference>
<dbReference type="EMBL" id="HG994592">
    <property type="protein sequence ID" value="CAF2830312.1"/>
    <property type="molecule type" value="Genomic_DNA"/>
</dbReference>
<evidence type="ECO:0000259" key="1">
    <source>
        <dbReference type="Pfam" id="PF18701"/>
    </source>
</evidence>
<dbReference type="Proteomes" id="UP000675881">
    <property type="component" value="Chromosome 13"/>
</dbReference>
<protein>
    <submittedName>
        <fullName evidence="2">(salmon louse) hypothetical protein</fullName>
    </submittedName>
</protein>
<accession>A0A7R8CIM8</accession>
<evidence type="ECO:0000313" key="3">
    <source>
        <dbReference type="Proteomes" id="UP000675881"/>
    </source>
</evidence>
<proteinExistence type="predicted"/>
<feature type="domain" description="DUF5641" evidence="1">
    <location>
        <begin position="132"/>
        <end position="192"/>
    </location>
</feature>
<name>A0A7R8CIM8_LEPSM</name>
<sequence length="201" mass="23454">MSRGYRRKRSKKYSFEDFQKAFEDHAGEMSIRKALILHNVLLTNLLESHLFQKCPKLITTKGYHQFGQVVSGEKGGLVTMVGIIEAAMNSRPLTLLSTEVQEIVITPSIIMIGFKVMDLPEKLVEMSYAPHTRWRKLGAVLQRVKDRRKRGYLLNKQKRFKWKIKSRNPSVGNIVLILDEKIFHYWHIVSIKKKNIGIEWF</sequence>
<organism evidence="2 3">
    <name type="scientific">Lepeophtheirus salmonis</name>
    <name type="common">Salmon louse</name>
    <name type="synonym">Caligus salmonis</name>
    <dbReference type="NCBI Taxonomy" id="72036"/>
    <lineage>
        <taxon>Eukaryota</taxon>
        <taxon>Metazoa</taxon>
        <taxon>Ecdysozoa</taxon>
        <taxon>Arthropoda</taxon>
        <taxon>Crustacea</taxon>
        <taxon>Multicrustacea</taxon>
        <taxon>Hexanauplia</taxon>
        <taxon>Copepoda</taxon>
        <taxon>Siphonostomatoida</taxon>
        <taxon>Caligidae</taxon>
        <taxon>Lepeophtheirus</taxon>
    </lineage>
</organism>
<gene>
    <name evidence="2" type="ORF">LSAA_4399</name>
</gene>
<keyword evidence="3" id="KW-1185">Reference proteome</keyword>